<name>A0A5C7IXE7_9ROSI</name>
<gene>
    <name evidence="3" type="ORF">EZV62_002173</name>
</gene>
<protein>
    <recommendedName>
        <fullName evidence="2">Reverse transcriptase Ty1/copia-type domain-containing protein</fullName>
    </recommendedName>
</protein>
<comment type="caution">
    <text evidence="3">The sequence shown here is derived from an EMBL/GenBank/DDBJ whole genome shotgun (WGS) entry which is preliminary data.</text>
</comment>
<feature type="transmembrane region" description="Helical" evidence="1">
    <location>
        <begin position="25"/>
        <end position="48"/>
    </location>
</feature>
<accession>A0A5C7IXE7</accession>
<evidence type="ECO:0000313" key="4">
    <source>
        <dbReference type="Proteomes" id="UP000323000"/>
    </source>
</evidence>
<dbReference type="EMBL" id="VAHF01000001">
    <property type="protein sequence ID" value="TXG73594.1"/>
    <property type="molecule type" value="Genomic_DNA"/>
</dbReference>
<dbReference type="InterPro" id="IPR013103">
    <property type="entry name" value="RVT_2"/>
</dbReference>
<keyword evidence="1" id="KW-1133">Transmembrane helix</keyword>
<evidence type="ECO:0000313" key="3">
    <source>
        <dbReference type="EMBL" id="TXG73594.1"/>
    </source>
</evidence>
<dbReference type="AlphaFoldDB" id="A0A5C7IXE7"/>
<keyword evidence="1" id="KW-0472">Membrane</keyword>
<feature type="domain" description="Reverse transcriptase Ty1/copia-type" evidence="2">
    <location>
        <begin position="39"/>
        <end position="91"/>
    </location>
</feature>
<keyword evidence="4" id="KW-1185">Reference proteome</keyword>
<evidence type="ECO:0000256" key="1">
    <source>
        <dbReference type="SAM" id="Phobius"/>
    </source>
</evidence>
<dbReference type="Pfam" id="PF07727">
    <property type="entry name" value="RVT_2"/>
    <property type="match status" value="1"/>
</dbReference>
<evidence type="ECO:0000259" key="2">
    <source>
        <dbReference type="Pfam" id="PF07727"/>
    </source>
</evidence>
<organism evidence="3 4">
    <name type="scientific">Acer yangbiense</name>
    <dbReference type="NCBI Taxonomy" id="1000413"/>
    <lineage>
        <taxon>Eukaryota</taxon>
        <taxon>Viridiplantae</taxon>
        <taxon>Streptophyta</taxon>
        <taxon>Embryophyta</taxon>
        <taxon>Tracheophyta</taxon>
        <taxon>Spermatophyta</taxon>
        <taxon>Magnoliopsida</taxon>
        <taxon>eudicotyledons</taxon>
        <taxon>Gunneridae</taxon>
        <taxon>Pentapetalae</taxon>
        <taxon>rosids</taxon>
        <taxon>malvids</taxon>
        <taxon>Sapindales</taxon>
        <taxon>Sapindaceae</taxon>
        <taxon>Hippocastanoideae</taxon>
        <taxon>Acereae</taxon>
        <taxon>Acer</taxon>
    </lineage>
</organism>
<keyword evidence="1" id="KW-0812">Transmembrane</keyword>
<reference evidence="4" key="1">
    <citation type="journal article" date="2019" name="Gigascience">
        <title>De novo genome assembly of the endangered Acer yangbiense, a plant species with extremely small populations endemic to Yunnan Province, China.</title>
        <authorList>
            <person name="Yang J."/>
            <person name="Wariss H.M."/>
            <person name="Tao L."/>
            <person name="Zhang R."/>
            <person name="Yun Q."/>
            <person name="Hollingsworth P."/>
            <person name="Dao Z."/>
            <person name="Luo G."/>
            <person name="Guo H."/>
            <person name="Ma Y."/>
            <person name="Sun W."/>
        </authorList>
    </citation>
    <scope>NUCLEOTIDE SEQUENCE [LARGE SCALE GENOMIC DNA]</scope>
    <source>
        <strain evidence="4">cv. Malutang</strain>
    </source>
</reference>
<dbReference type="Proteomes" id="UP000323000">
    <property type="component" value="Chromosome 1"/>
</dbReference>
<dbReference type="OrthoDB" id="1002363at2759"/>
<proteinExistence type="predicted"/>
<sequence>MYAWYLPASDDLPNLDPTILPWDTFAAALNLIIVIAVKSGFIILLLYVNDMLVAGADLEEINNLKKQLSSEFEIKDLGIAKQILGTRIIRDEHRGYFTAISSRVCSQGVIKTQHGRCKAN</sequence>